<keyword evidence="3" id="KW-1185">Reference proteome</keyword>
<name>A0A7J8TBM6_GOSDV</name>
<proteinExistence type="predicted"/>
<gene>
    <name evidence="2" type="ORF">Godav_025242</name>
</gene>
<organism evidence="2 3">
    <name type="scientific">Gossypium davidsonii</name>
    <name type="common">Davidson's cotton</name>
    <name type="synonym">Gossypium klotzschianum subsp. davidsonii</name>
    <dbReference type="NCBI Taxonomy" id="34287"/>
    <lineage>
        <taxon>Eukaryota</taxon>
        <taxon>Viridiplantae</taxon>
        <taxon>Streptophyta</taxon>
        <taxon>Embryophyta</taxon>
        <taxon>Tracheophyta</taxon>
        <taxon>Spermatophyta</taxon>
        <taxon>Magnoliopsida</taxon>
        <taxon>eudicotyledons</taxon>
        <taxon>Gunneridae</taxon>
        <taxon>Pentapetalae</taxon>
        <taxon>rosids</taxon>
        <taxon>malvids</taxon>
        <taxon>Malvales</taxon>
        <taxon>Malvaceae</taxon>
        <taxon>Malvoideae</taxon>
        <taxon>Gossypium</taxon>
    </lineage>
</organism>
<evidence type="ECO:0000313" key="2">
    <source>
        <dbReference type="EMBL" id="MBA0635579.1"/>
    </source>
</evidence>
<dbReference type="InterPro" id="IPR058353">
    <property type="entry name" value="DUF8040"/>
</dbReference>
<comment type="caution">
    <text evidence="2">The sequence shown here is derived from an EMBL/GenBank/DDBJ whole genome shotgun (WGS) entry which is preliminary data.</text>
</comment>
<feature type="domain" description="DUF8040" evidence="1">
    <location>
        <begin position="3"/>
        <end position="46"/>
    </location>
</feature>
<dbReference type="Proteomes" id="UP000593561">
    <property type="component" value="Unassembled WGS sequence"/>
</dbReference>
<evidence type="ECO:0000313" key="3">
    <source>
        <dbReference type="Proteomes" id="UP000593561"/>
    </source>
</evidence>
<sequence length="49" mass="5870">MISFQTREKWMPELLNGHGKCCFNMFRMTQRTFSQLCMDFESKYGLLPS</sequence>
<reference evidence="2 3" key="1">
    <citation type="journal article" date="2019" name="Genome Biol. Evol.">
        <title>Insights into the evolution of the New World diploid cottons (Gossypium, subgenus Houzingenia) based on genome sequencing.</title>
        <authorList>
            <person name="Grover C.E."/>
            <person name="Arick M.A. 2nd"/>
            <person name="Thrash A."/>
            <person name="Conover J.L."/>
            <person name="Sanders W.S."/>
            <person name="Peterson D.G."/>
            <person name="Frelichowski J.E."/>
            <person name="Scheffler J.A."/>
            <person name="Scheffler B.E."/>
            <person name="Wendel J.F."/>
        </authorList>
    </citation>
    <scope>NUCLEOTIDE SEQUENCE [LARGE SCALE GENOMIC DNA]</scope>
    <source>
        <strain evidence="2">27</strain>
        <tissue evidence="2">Leaf</tissue>
    </source>
</reference>
<feature type="non-terminal residue" evidence="2">
    <location>
        <position position="49"/>
    </location>
</feature>
<dbReference type="EMBL" id="JABFAC010242361">
    <property type="protein sequence ID" value="MBA0635579.1"/>
    <property type="molecule type" value="Genomic_DNA"/>
</dbReference>
<evidence type="ECO:0000259" key="1">
    <source>
        <dbReference type="Pfam" id="PF26138"/>
    </source>
</evidence>
<protein>
    <recommendedName>
        <fullName evidence="1">DUF8040 domain-containing protein</fullName>
    </recommendedName>
</protein>
<dbReference type="Pfam" id="PF26138">
    <property type="entry name" value="DUF8040"/>
    <property type="match status" value="1"/>
</dbReference>
<dbReference type="AlphaFoldDB" id="A0A7J8TBM6"/>
<accession>A0A7J8TBM6</accession>